<dbReference type="PANTHER" id="PTHR15314:SF1">
    <property type="entry name" value="RIBONUCLEASE P PROTEIN SUBUNIT P20"/>
    <property type="match status" value="1"/>
</dbReference>
<proteinExistence type="predicted"/>
<evidence type="ECO:0000313" key="6">
    <source>
        <dbReference type="Proteomes" id="UP000319731"/>
    </source>
</evidence>
<dbReference type="AlphaFoldDB" id="A0A507C326"/>
<dbReference type="GO" id="GO:0005655">
    <property type="term" value="C:nucleolar ribonuclease P complex"/>
    <property type="evidence" value="ECO:0007669"/>
    <property type="project" value="InterPro"/>
</dbReference>
<evidence type="ECO:0000256" key="3">
    <source>
        <dbReference type="ARBA" id="ARBA00023242"/>
    </source>
</evidence>
<accession>A0A507C326</accession>
<keyword evidence="6" id="KW-1185">Reference proteome</keyword>
<evidence type="ECO:0000256" key="2">
    <source>
        <dbReference type="ARBA" id="ARBA00022694"/>
    </source>
</evidence>
<reference evidence="5 6" key="1">
    <citation type="journal article" date="2019" name="Sci. Rep.">
        <title>Comparative genomics of chytrid fungi reveal insights into the obligate biotrophic and pathogenic lifestyle of Synchytrium endobioticum.</title>
        <authorList>
            <person name="van de Vossenberg B.T.L.H."/>
            <person name="Warris S."/>
            <person name="Nguyen H.D.T."/>
            <person name="van Gent-Pelzer M.P.E."/>
            <person name="Joly D.L."/>
            <person name="van de Geest H.C."/>
            <person name="Bonants P.J.M."/>
            <person name="Smith D.S."/>
            <person name="Levesque C.A."/>
            <person name="van der Lee T.A.J."/>
        </authorList>
    </citation>
    <scope>NUCLEOTIDE SEQUENCE [LARGE SCALE GENOMIC DNA]</scope>
    <source>
        <strain evidence="5 6">JEL517</strain>
    </source>
</reference>
<gene>
    <name evidence="5" type="ORF">SmJEL517_g03436</name>
</gene>
<dbReference type="Pfam" id="PF12328">
    <property type="entry name" value="Rpp20"/>
    <property type="match status" value="1"/>
</dbReference>
<evidence type="ECO:0000313" key="5">
    <source>
        <dbReference type="EMBL" id="TPX33768.1"/>
    </source>
</evidence>
<dbReference type="OrthoDB" id="416729at2759"/>
<protein>
    <submittedName>
        <fullName evidence="5">Uncharacterized protein</fullName>
    </submittedName>
</protein>
<feature type="region of interest" description="Disordered" evidence="4">
    <location>
        <begin position="1"/>
        <end position="49"/>
    </location>
</feature>
<comment type="caution">
    <text evidence="5">The sequence shown here is derived from an EMBL/GenBank/DDBJ whole genome shotgun (WGS) entry which is preliminary data.</text>
</comment>
<dbReference type="EMBL" id="QEAO01000018">
    <property type="protein sequence ID" value="TPX33768.1"/>
    <property type="molecule type" value="Genomic_DNA"/>
</dbReference>
<dbReference type="InterPro" id="IPR014612">
    <property type="entry name" value="Pop7/Rpp20"/>
</dbReference>
<dbReference type="Gene3D" id="3.30.110.20">
    <property type="entry name" value="Alba-like domain"/>
    <property type="match status" value="1"/>
</dbReference>
<dbReference type="STRING" id="1806994.A0A507C326"/>
<dbReference type="RefSeq" id="XP_031024685.1">
    <property type="nucleotide sequence ID" value="XM_031169364.1"/>
</dbReference>
<dbReference type="PANTHER" id="PTHR15314">
    <property type="entry name" value="RIBONUCLEASE P PROTEIN SUBUNIT P20"/>
    <property type="match status" value="1"/>
</dbReference>
<sequence length="161" mass="18028">MKRKKTDTAPSDNKVDDNDGLLLANGETRIKKPKPNSNYIPPGHVRRRPPQRAATLETDIYVSKKTYFVAALKRARKVLDNPKIGFINIHGLGAMIAKAASIALRIDEETPGVYERDVTISSVSCFDDIEPDDEDEEPETKKRFTSAIHIRMTKKKGLPLV</sequence>
<dbReference type="Proteomes" id="UP000319731">
    <property type="component" value="Unassembled WGS sequence"/>
</dbReference>
<dbReference type="SUPFAM" id="SSF82704">
    <property type="entry name" value="AlbA-like"/>
    <property type="match status" value="1"/>
</dbReference>
<keyword evidence="2" id="KW-0819">tRNA processing</keyword>
<name>A0A507C326_9FUNG</name>
<evidence type="ECO:0000256" key="4">
    <source>
        <dbReference type="SAM" id="MobiDB-lite"/>
    </source>
</evidence>
<dbReference type="GeneID" id="42004661"/>
<dbReference type="GO" id="GO:0001682">
    <property type="term" value="P:tRNA 5'-leader removal"/>
    <property type="evidence" value="ECO:0007669"/>
    <property type="project" value="InterPro"/>
</dbReference>
<dbReference type="GO" id="GO:0003676">
    <property type="term" value="F:nucleic acid binding"/>
    <property type="evidence" value="ECO:0007669"/>
    <property type="project" value="InterPro"/>
</dbReference>
<dbReference type="GO" id="GO:0000172">
    <property type="term" value="C:ribonuclease MRP complex"/>
    <property type="evidence" value="ECO:0007669"/>
    <property type="project" value="InterPro"/>
</dbReference>
<keyword evidence="3" id="KW-0539">Nucleus</keyword>
<organism evidence="5 6">
    <name type="scientific">Synchytrium microbalum</name>
    <dbReference type="NCBI Taxonomy" id="1806994"/>
    <lineage>
        <taxon>Eukaryota</taxon>
        <taxon>Fungi</taxon>
        <taxon>Fungi incertae sedis</taxon>
        <taxon>Chytridiomycota</taxon>
        <taxon>Chytridiomycota incertae sedis</taxon>
        <taxon>Chytridiomycetes</taxon>
        <taxon>Synchytriales</taxon>
        <taxon>Synchytriaceae</taxon>
        <taxon>Synchytrium</taxon>
    </lineage>
</organism>
<dbReference type="InterPro" id="IPR036882">
    <property type="entry name" value="Alba-like_dom_sf"/>
</dbReference>
<comment type="subcellular location">
    <subcellularLocation>
        <location evidence="1">Nucleus</location>
        <location evidence="1">Nucleolus</location>
    </subcellularLocation>
</comment>
<evidence type="ECO:0000256" key="1">
    <source>
        <dbReference type="ARBA" id="ARBA00004604"/>
    </source>
</evidence>